<reference evidence="5" key="1">
    <citation type="submission" date="2025-08" db="UniProtKB">
        <authorList>
            <consortium name="RefSeq"/>
        </authorList>
    </citation>
    <scope>IDENTIFICATION</scope>
    <source>
        <tissue evidence="5">Whole body</tissue>
    </source>
</reference>
<gene>
    <name evidence="5" type="primary">LOC107070696</name>
</gene>
<feature type="domain" description="AB hydrolase-1" evidence="3">
    <location>
        <begin position="5"/>
        <end position="99"/>
    </location>
</feature>
<dbReference type="Proteomes" id="UP000694924">
    <property type="component" value="Unplaced"/>
</dbReference>
<keyword evidence="2" id="KW-0443">Lipid metabolism</keyword>
<feature type="non-terminal residue" evidence="5">
    <location>
        <position position="107"/>
    </location>
</feature>
<dbReference type="GeneID" id="107070696"/>
<evidence type="ECO:0000313" key="5">
    <source>
        <dbReference type="RefSeq" id="XP_015184618.1"/>
    </source>
</evidence>
<evidence type="ECO:0000256" key="1">
    <source>
        <dbReference type="ARBA" id="ARBA00022963"/>
    </source>
</evidence>
<accession>A0ABM1IWN1</accession>
<keyword evidence="1" id="KW-0442">Lipid degradation</keyword>
<dbReference type="Pfam" id="PF00561">
    <property type="entry name" value="Abhydrolase_1"/>
    <property type="match status" value="1"/>
</dbReference>
<proteinExistence type="predicted"/>
<evidence type="ECO:0000259" key="3">
    <source>
        <dbReference type="Pfam" id="PF00561"/>
    </source>
</evidence>
<dbReference type="PANTHER" id="PTHR11005">
    <property type="entry name" value="LYSOSOMAL ACID LIPASE-RELATED"/>
    <property type="match status" value="1"/>
</dbReference>
<dbReference type="RefSeq" id="XP_015184618.1">
    <property type="nucleotide sequence ID" value="XM_015329132.1"/>
</dbReference>
<dbReference type="InterPro" id="IPR000073">
    <property type="entry name" value="AB_hydrolase_1"/>
</dbReference>
<keyword evidence="4" id="KW-1185">Reference proteome</keyword>
<evidence type="ECO:0000256" key="2">
    <source>
        <dbReference type="ARBA" id="ARBA00023098"/>
    </source>
</evidence>
<dbReference type="InterPro" id="IPR029058">
    <property type="entry name" value="AB_hydrolase_fold"/>
</dbReference>
<sequence length="107" mass="12013">MLAFDLADNGFDVWIGNFRGNVNTKAHVNKSTADPTFWEFCFHELGIYDLPAMISYITNVKQSNLTYIGHSMGTTSFYVMSSLRSDIASKVQMMFSLAPVAYMGHLN</sequence>
<protein>
    <submittedName>
        <fullName evidence="5">Lipase 3-like</fullName>
    </submittedName>
</protein>
<name>A0ABM1IWN1_POLDO</name>
<organism evidence="4 5">
    <name type="scientific">Polistes dominula</name>
    <name type="common">European paper wasp</name>
    <name type="synonym">Vespa dominula</name>
    <dbReference type="NCBI Taxonomy" id="743375"/>
    <lineage>
        <taxon>Eukaryota</taxon>
        <taxon>Metazoa</taxon>
        <taxon>Ecdysozoa</taxon>
        <taxon>Arthropoda</taxon>
        <taxon>Hexapoda</taxon>
        <taxon>Insecta</taxon>
        <taxon>Pterygota</taxon>
        <taxon>Neoptera</taxon>
        <taxon>Endopterygota</taxon>
        <taxon>Hymenoptera</taxon>
        <taxon>Apocrita</taxon>
        <taxon>Aculeata</taxon>
        <taxon>Vespoidea</taxon>
        <taxon>Vespidae</taxon>
        <taxon>Polistinae</taxon>
        <taxon>Polistini</taxon>
        <taxon>Polistes</taxon>
    </lineage>
</organism>
<dbReference type="SUPFAM" id="SSF53474">
    <property type="entry name" value="alpha/beta-Hydrolases"/>
    <property type="match status" value="1"/>
</dbReference>
<dbReference type="Gene3D" id="3.40.50.1820">
    <property type="entry name" value="alpha/beta hydrolase"/>
    <property type="match status" value="1"/>
</dbReference>
<evidence type="ECO:0000313" key="4">
    <source>
        <dbReference type="Proteomes" id="UP000694924"/>
    </source>
</evidence>